<dbReference type="AlphaFoldDB" id="B2IFA1"/>
<evidence type="ECO:0000313" key="8">
    <source>
        <dbReference type="Proteomes" id="UP000001695"/>
    </source>
</evidence>
<dbReference type="InterPro" id="IPR006694">
    <property type="entry name" value="Fatty_acid_hydroxylase"/>
</dbReference>
<dbReference type="eggNOG" id="COG3000">
    <property type="taxonomic scope" value="Bacteria"/>
</dbReference>
<evidence type="ECO:0000259" key="6">
    <source>
        <dbReference type="Pfam" id="PF04116"/>
    </source>
</evidence>
<keyword evidence="4 5" id="KW-0472">Membrane</keyword>
<evidence type="ECO:0000256" key="5">
    <source>
        <dbReference type="SAM" id="Phobius"/>
    </source>
</evidence>
<dbReference type="KEGG" id="bid:Bind_2044"/>
<dbReference type="InterPro" id="IPR050307">
    <property type="entry name" value="Sterol_Desaturase_Related"/>
</dbReference>
<dbReference type="HOGENOM" id="CLU_976801_0_0_5"/>
<accession>B2IFA1</accession>
<protein>
    <submittedName>
        <fullName evidence="7">Fatty acid hydroxylase</fullName>
    </submittedName>
</protein>
<gene>
    <name evidence="7" type="ordered locus">Bind_2044</name>
</gene>
<reference evidence="7 8" key="2">
    <citation type="journal article" date="2010" name="J. Bacteriol.">
        <title>Complete genome sequence of Beijerinckia indica subsp. indica.</title>
        <authorList>
            <person name="Tamas I."/>
            <person name="Dedysh S.N."/>
            <person name="Liesack W."/>
            <person name="Stott M.B."/>
            <person name="Alam M."/>
            <person name="Murrell J.C."/>
            <person name="Dunfield P.F."/>
        </authorList>
    </citation>
    <scope>NUCLEOTIDE SEQUENCE [LARGE SCALE GENOMIC DNA]</scope>
    <source>
        <strain evidence="8">ATCC 9039 / DSM 1715 / NCIMB 8712</strain>
    </source>
</reference>
<dbReference type="Pfam" id="PF04116">
    <property type="entry name" value="FA_hydroxylase"/>
    <property type="match status" value="1"/>
</dbReference>
<feature type="transmembrane region" description="Helical" evidence="5">
    <location>
        <begin position="12"/>
        <end position="35"/>
    </location>
</feature>
<evidence type="ECO:0000256" key="1">
    <source>
        <dbReference type="ARBA" id="ARBA00004370"/>
    </source>
</evidence>
<evidence type="ECO:0000313" key="7">
    <source>
        <dbReference type="EMBL" id="ACB95666.1"/>
    </source>
</evidence>
<evidence type="ECO:0000256" key="2">
    <source>
        <dbReference type="ARBA" id="ARBA00022692"/>
    </source>
</evidence>
<dbReference type="GO" id="GO:0005506">
    <property type="term" value="F:iron ion binding"/>
    <property type="evidence" value="ECO:0007669"/>
    <property type="project" value="InterPro"/>
</dbReference>
<dbReference type="OrthoDB" id="8442060at2"/>
<dbReference type="GO" id="GO:0008610">
    <property type="term" value="P:lipid biosynthetic process"/>
    <property type="evidence" value="ECO:0007669"/>
    <property type="project" value="InterPro"/>
</dbReference>
<keyword evidence="2 5" id="KW-0812">Transmembrane</keyword>
<organism evidence="7 8">
    <name type="scientific">Beijerinckia indica subsp. indica (strain ATCC 9039 / DSM 1715 / NCIMB 8712)</name>
    <dbReference type="NCBI Taxonomy" id="395963"/>
    <lineage>
        <taxon>Bacteria</taxon>
        <taxon>Pseudomonadati</taxon>
        <taxon>Pseudomonadota</taxon>
        <taxon>Alphaproteobacteria</taxon>
        <taxon>Hyphomicrobiales</taxon>
        <taxon>Beijerinckiaceae</taxon>
        <taxon>Beijerinckia</taxon>
    </lineage>
</organism>
<keyword evidence="8" id="KW-1185">Reference proteome</keyword>
<dbReference type="Proteomes" id="UP000001695">
    <property type="component" value="Chromosome"/>
</dbReference>
<keyword evidence="3 5" id="KW-1133">Transmembrane helix</keyword>
<dbReference type="RefSeq" id="WP_012385022.1">
    <property type="nucleotide sequence ID" value="NC_010581.1"/>
</dbReference>
<dbReference type="EMBL" id="CP001016">
    <property type="protein sequence ID" value="ACB95666.1"/>
    <property type="molecule type" value="Genomic_DNA"/>
</dbReference>
<name>B2IFA1_BEII9</name>
<reference evidence="8" key="1">
    <citation type="submission" date="2008-03" db="EMBL/GenBank/DDBJ databases">
        <title>Complete sequence of chromosome of Beijerinckia indica subsp. indica ATCC 9039.</title>
        <authorList>
            <consortium name="US DOE Joint Genome Institute"/>
            <person name="Copeland A."/>
            <person name="Lucas S."/>
            <person name="Lapidus A."/>
            <person name="Glavina del Rio T."/>
            <person name="Dalin E."/>
            <person name="Tice H."/>
            <person name="Bruce D."/>
            <person name="Goodwin L."/>
            <person name="Pitluck S."/>
            <person name="LaButti K."/>
            <person name="Schmutz J."/>
            <person name="Larimer F."/>
            <person name="Land M."/>
            <person name="Hauser L."/>
            <person name="Kyrpides N."/>
            <person name="Mikhailova N."/>
            <person name="Dunfield P.F."/>
            <person name="Dedysh S.N."/>
            <person name="Liesack W."/>
            <person name="Saw J.H."/>
            <person name="Alam M."/>
            <person name="Chen Y."/>
            <person name="Murrell J.C."/>
            <person name="Richardson P."/>
        </authorList>
    </citation>
    <scope>NUCLEOTIDE SEQUENCE [LARGE SCALE GENOMIC DNA]</scope>
    <source>
        <strain evidence="8">ATCC 9039 / DSM 1715 / NCIMB 8712</strain>
    </source>
</reference>
<proteinExistence type="predicted"/>
<dbReference type="GO" id="GO:0016491">
    <property type="term" value="F:oxidoreductase activity"/>
    <property type="evidence" value="ECO:0007669"/>
    <property type="project" value="InterPro"/>
</dbReference>
<dbReference type="PANTHER" id="PTHR11863">
    <property type="entry name" value="STEROL DESATURASE"/>
    <property type="match status" value="1"/>
</dbReference>
<evidence type="ECO:0000256" key="3">
    <source>
        <dbReference type="ARBA" id="ARBA00022989"/>
    </source>
</evidence>
<evidence type="ECO:0000256" key="4">
    <source>
        <dbReference type="ARBA" id="ARBA00023136"/>
    </source>
</evidence>
<feature type="transmembrane region" description="Helical" evidence="5">
    <location>
        <begin position="64"/>
        <end position="87"/>
    </location>
</feature>
<sequence>MSAFATNGVLPWYLPLSFVTWTAQMIAYHGIGFAFEWCDRRKLLRSCKVRDVDRLSYAQLLPRVLANQVFILLPAMMAAEWAGLAFVGEPHLSPLRFITNIILIGIGHDIVQYIAHRVVLHRPSLMKPLGHSLHHSTGASKSISACFMSGADFLLEIVLPYLVPLALIGGGGSDILFHCLVASLGAFGGLYEHSGYDFAAPLPKSWLGRTLPGVAAVVATLITSKAHAEHHRRGSVSFSDGFGSPGICDTWFGTRWDKVGDEGRTLAGKPALRSDPSTTAS</sequence>
<feature type="domain" description="Fatty acid hydroxylase" evidence="6">
    <location>
        <begin position="102"/>
        <end position="254"/>
    </location>
</feature>
<comment type="subcellular location">
    <subcellularLocation>
        <location evidence="1">Membrane</location>
    </subcellularLocation>
</comment>
<dbReference type="STRING" id="395963.Bind_2044"/>
<dbReference type="GO" id="GO:0016020">
    <property type="term" value="C:membrane"/>
    <property type="evidence" value="ECO:0007669"/>
    <property type="project" value="UniProtKB-SubCell"/>
</dbReference>